<organism evidence="2 3">
    <name type="scientific">Cuscuta campestris</name>
    <dbReference type="NCBI Taxonomy" id="132261"/>
    <lineage>
        <taxon>Eukaryota</taxon>
        <taxon>Viridiplantae</taxon>
        <taxon>Streptophyta</taxon>
        <taxon>Embryophyta</taxon>
        <taxon>Tracheophyta</taxon>
        <taxon>Spermatophyta</taxon>
        <taxon>Magnoliopsida</taxon>
        <taxon>eudicotyledons</taxon>
        <taxon>Gunneridae</taxon>
        <taxon>Pentapetalae</taxon>
        <taxon>asterids</taxon>
        <taxon>lamiids</taxon>
        <taxon>Solanales</taxon>
        <taxon>Convolvulaceae</taxon>
        <taxon>Cuscuteae</taxon>
        <taxon>Cuscuta</taxon>
        <taxon>Cuscuta subgen. Grammica</taxon>
        <taxon>Cuscuta sect. Cleistogrammica</taxon>
    </lineage>
</organism>
<gene>
    <name evidence="2" type="ORF">CCAM_LOCUS29085</name>
</gene>
<accession>A0A484MFL7</accession>
<name>A0A484MFL7_9ASTE</name>
<keyword evidence="1" id="KW-1133">Transmembrane helix</keyword>
<proteinExistence type="predicted"/>
<keyword evidence="1" id="KW-0812">Transmembrane</keyword>
<keyword evidence="3" id="KW-1185">Reference proteome</keyword>
<protein>
    <submittedName>
        <fullName evidence="2">Uncharacterized protein</fullName>
    </submittedName>
</protein>
<keyword evidence="1" id="KW-0472">Membrane</keyword>
<evidence type="ECO:0000313" key="2">
    <source>
        <dbReference type="EMBL" id="VFQ87309.1"/>
    </source>
</evidence>
<reference evidence="2 3" key="1">
    <citation type="submission" date="2018-04" db="EMBL/GenBank/DDBJ databases">
        <authorList>
            <person name="Vogel A."/>
        </authorList>
    </citation>
    <scope>NUCLEOTIDE SEQUENCE [LARGE SCALE GENOMIC DNA]</scope>
</reference>
<dbReference type="EMBL" id="OOIL02003368">
    <property type="protein sequence ID" value="VFQ87309.1"/>
    <property type="molecule type" value="Genomic_DNA"/>
</dbReference>
<dbReference type="Proteomes" id="UP000595140">
    <property type="component" value="Unassembled WGS sequence"/>
</dbReference>
<dbReference type="AlphaFoldDB" id="A0A484MFL7"/>
<evidence type="ECO:0000256" key="1">
    <source>
        <dbReference type="SAM" id="Phobius"/>
    </source>
</evidence>
<sequence>MCHWTQSRAGVVGIHRPSASSEAWRSGSNLSDSGRKSYGGLFSDSVSIFSPFFNLIFLTIFFRFVHSNFVFTC</sequence>
<feature type="transmembrane region" description="Helical" evidence="1">
    <location>
        <begin position="46"/>
        <end position="65"/>
    </location>
</feature>
<evidence type="ECO:0000313" key="3">
    <source>
        <dbReference type="Proteomes" id="UP000595140"/>
    </source>
</evidence>